<feature type="transmembrane region" description="Helical" evidence="9">
    <location>
        <begin position="232"/>
        <end position="258"/>
    </location>
</feature>
<feature type="transmembrane region" description="Helical" evidence="9">
    <location>
        <begin position="28"/>
        <end position="47"/>
    </location>
</feature>
<evidence type="ECO:0000256" key="1">
    <source>
        <dbReference type="ARBA" id="ARBA00004651"/>
    </source>
</evidence>
<evidence type="ECO:0000313" key="11">
    <source>
        <dbReference type="Proteomes" id="UP000199400"/>
    </source>
</evidence>
<evidence type="ECO:0000313" key="10">
    <source>
        <dbReference type="EMBL" id="SFE09644.1"/>
    </source>
</evidence>
<evidence type="ECO:0000256" key="2">
    <source>
        <dbReference type="ARBA" id="ARBA00022448"/>
    </source>
</evidence>
<dbReference type="STRING" id="54.SAMN02745121_03012"/>
<dbReference type="AlphaFoldDB" id="A0A1I1XQR5"/>
<evidence type="ECO:0000256" key="8">
    <source>
        <dbReference type="ARBA" id="ARBA00034708"/>
    </source>
</evidence>
<proteinExistence type="inferred from homology"/>
<evidence type="ECO:0000256" key="9">
    <source>
        <dbReference type="SAM" id="Phobius"/>
    </source>
</evidence>
<protein>
    <submittedName>
        <fullName evidence="10">Putative membrane protein</fullName>
    </submittedName>
</protein>
<gene>
    <name evidence="10" type="ORF">SAMN02745121_03012</name>
</gene>
<dbReference type="OrthoDB" id="445589at2"/>
<name>A0A1I1XQR5_9BACT</name>
<comment type="similarity">
    <text evidence="8">Belongs to the anion channel-forming bestrophin (TC 1.A.46) family.</text>
</comment>
<dbReference type="EMBL" id="FOMX01000008">
    <property type="protein sequence ID" value="SFE09644.1"/>
    <property type="molecule type" value="Genomic_DNA"/>
</dbReference>
<accession>A0A1I1XQR5</accession>
<evidence type="ECO:0000256" key="4">
    <source>
        <dbReference type="ARBA" id="ARBA00022692"/>
    </source>
</evidence>
<dbReference type="GO" id="GO:0005886">
    <property type="term" value="C:plasma membrane"/>
    <property type="evidence" value="ECO:0007669"/>
    <property type="project" value="UniProtKB-SubCell"/>
</dbReference>
<evidence type="ECO:0000256" key="6">
    <source>
        <dbReference type="ARBA" id="ARBA00023065"/>
    </source>
</evidence>
<dbReference type="Proteomes" id="UP000199400">
    <property type="component" value="Unassembled WGS sequence"/>
</dbReference>
<dbReference type="GO" id="GO:0005254">
    <property type="term" value="F:chloride channel activity"/>
    <property type="evidence" value="ECO:0007669"/>
    <property type="project" value="InterPro"/>
</dbReference>
<evidence type="ECO:0000256" key="3">
    <source>
        <dbReference type="ARBA" id="ARBA00022475"/>
    </source>
</evidence>
<keyword evidence="3" id="KW-1003">Cell membrane</keyword>
<keyword evidence="11" id="KW-1185">Reference proteome</keyword>
<dbReference type="RefSeq" id="WP_096331139.1">
    <property type="nucleotide sequence ID" value="NZ_FOMX01000008.1"/>
</dbReference>
<dbReference type="Pfam" id="PF25539">
    <property type="entry name" value="Bestrophin_2"/>
    <property type="match status" value="1"/>
</dbReference>
<reference evidence="11" key="1">
    <citation type="submission" date="2016-10" db="EMBL/GenBank/DDBJ databases">
        <authorList>
            <person name="Varghese N."/>
            <person name="Submissions S."/>
        </authorList>
    </citation>
    <scope>NUCLEOTIDE SEQUENCE [LARGE SCALE GENOMIC DNA]</scope>
    <source>
        <strain evidence="11">ATCC 25963</strain>
    </source>
</reference>
<evidence type="ECO:0000256" key="5">
    <source>
        <dbReference type="ARBA" id="ARBA00022989"/>
    </source>
</evidence>
<evidence type="ECO:0000256" key="7">
    <source>
        <dbReference type="ARBA" id="ARBA00023136"/>
    </source>
</evidence>
<keyword evidence="5 9" id="KW-1133">Transmembrane helix</keyword>
<comment type="subcellular location">
    <subcellularLocation>
        <location evidence="1">Cell membrane</location>
        <topology evidence="1">Multi-pass membrane protein</topology>
    </subcellularLocation>
</comment>
<dbReference type="PANTHER" id="PTHR33281:SF19">
    <property type="entry name" value="VOLTAGE-DEPENDENT ANION CHANNEL-FORMING PROTEIN YNEE"/>
    <property type="match status" value="1"/>
</dbReference>
<dbReference type="InterPro" id="IPR044669">
    <property type="entry name" value="YneE/VCCN1/2-like"/>
</dbReference>
<keyword evidence="4 9" id="KW-0812">Transmembrane</keyword>
<dbReference type="PANTHER" id="PTHR33281">
    <property type="entry name" value="UPF0187 PROTEIN YNEE"/>
    <property type="match status" value="1"/>
</dbReference>
<keyword evidence="6" id="KW-0406">Ion transport</keyword>
<keyword evidence="7 9" id="KW-0472">Membrane</keyword>
<keyword evidence="2" id="KW-0813">Transport</keyword>
<sequence>MIVTTRDSWLYFVFAARGTTLSRIWRRLTVNVVFALVMTLGHMQYGWLDGRDVTPLPFTLIGFVLSIFLGFRINTAYDRYWEGRRLWGQLVNTSRTLARQIQTLVGAGPGDPAVAERRRRLIYLVMAFPHALRMRMRGEEAMVADLGPFVTPSELEQLKRERNRPNALVQRMAELLDEAYRAELVHPMHLSLLHQSLTSLTDIQGGCERIANTPIPFAYQVLLRHIVGAYCYALPFGVLLPLGLLTPVVVLMMSYAFYGLDALGEEIQEPFGSDPNDLPLSALCRTIEIDLRQRLGETELPEPAQPHHGQLL</sequence>
<feature type="transmembrane region" description="Helical" evidence="9">
    <location>
        <begin position="53"/>
        <end position="71"/>
    </location>
</feature>
<organism evidence="10 11">
    <name type="scientific">Nannocystis exedens</name>
    <dbReference type="NCBI Taxonomy" id="54"/>
    <lineage>
        <taxon>Bacteria</taxon>
        <taxon>Pseudomonadati</taxon>
        <taxon>Myxococcota</taxon>
        <taxon>Polyangia</taxon>
        <taxon>Nannocystales</taxon>
        <taxon>Nannocystaceae</taxon>
        <taxon>Nannocystis</taxon>
    </lineage>
</organism>